<reference evidence="1 2" key="2">
    <citation type="journal article" date="2022" name="Mol. Ecol. Resour.">
        <title>The genomes of chicory, endive, great burdock and yacon provide insights into Asteraceae paleo-polyploidization history and plant inulin production.</title>
        <authorList>
            <person name="Fan W."/>
            <person name="Wang S."/>
            <person name="Wang H."/>
            <person name="Wang A."/>
            <person name="Jiang F."/>
            <person name="Liu H."/>
            <person name="Zhao H."/>
            <person name="Xu D."/>
            <person name="Zhang Y."/>
        </authorList>
    </citation>
    <scope>NUCLEOTIDE SEQUENCE [LARGE SCALE GENOMIC DNA]</scope>
    <source>
        <strain evidence="2">cv. Niubang</strain>
    </source>
</reference>
<protein>
    <submittedName>
        <fullName evidence="1">Uncharacterized protein</fullName>
    </submittedName>
</protein>
<sequence>MVHGPTHRFKRPKLRALVLNSYTGSQLIVYHPSFSLNILWERRSSSDPFAVVFDQIYDVFDLHCFDLINQDTSL</sequence>
<gene>
    <name evidence="1" type="ORF">L6452_16477</name>
</gene>
<accession>A0ACB9C126</accession>
<reference evidence="2" key="1">
    <citation type="journal article" date="2022" name="Mol. Ecol. Resour.">
        <title>The genomes of chicory, endive, great burdock and yacon provide insights into Asteraceae palaeo-polyploidization history and plant inulin production.</title>
        <authorList>
            <person name="Fan W."/>
            <person name="Wang S."/>
            <person name="Wang H."/>
            <person name="Wang A."/>
            <person name="Jiang F."/>
            <person name="Liu H."/>
            <person name="Zhao H."/>
            <person name="Xu D."/>
            <person name="Zhang Y."/>
        </authorList>
    </citation>
    <scope>NUCLEOTIDE SEQUENCE [LARGE SCALE GENOMIC DNA]</scope>
    <source>
        <strain evidence="2">cv. Niubang</strain>
    </source>
</reference>
<dbReference type="EMBL" id="CM042051">
    <property type="protein sequence ID" value="KAI3727857.1"/>
    <property type="molecule type" value="Genomic_DNA"/>
</dbReference>
<evidence type="ECO:0000313" key="2">
    <source>
        <dbReference type="Proteomes" id="UP001055879"/>
    </source>
</evidence>
<organism evidence="1 2">
    <name type="scientific">Arctium lappa</name>
    <name type="common">Greater burdock</name>
    <name type="synonym">Lappa major</name>
    <dbReference type="NCBI Taxonomy" id="4217"/>
    <lineage>
        <taxon>Eukaryota</taxon>
        <taxon>Viridiplantae</taxon>
        <taxon>Streptophyta</taxon>
        <taxon>Embryophyta</taxon>
        <taxon>Tracheophyta</taxon>
        <taxon>Spermatophyta</taxon>
        <taxon>Magnoliopsida</taxon>
        <taxon>eudicotyledons</taxon>
        <taxon>Gunneridae</taxon>
        <taxon>Pentapetalae</taxon>
        <taxon>asterids</taxon>
        <taxon>campanulids</taxon>
        <taxon>Asterales</taxon>
        <taxon>Asteraceae</taxon>
        <taxon>Carduoideae</taxon>
        <taxon>Cardueae</taxon>
        <taxon>Arctiinae</taxon>
        <taxon>Arctium</taxon>
    </lineage>
</organism>
<evidence type="ECO:0000313" key="1">
    <source>
        <dbReference type="EMBL" id="KAI3727857.1"/>
    </source>
</evidence>
<keyword evidence="2" id="KW-1185">Reference proteome</keyword>
<comment type="caution">
    <text evidence="1">The sequence shown here is derived from an EMBL/GenBank/DDBJ whole genome shotgun (WGS) entry which is preliminary data.</text>
</comment>
<dbReference type="Proteomes" id="UP001055879">
    <property type="component" value="Linkage Group LG05"/>
</dbReference>
<proteinExistence type="predicted"/>
<name>A0ACB9C126_ARCLA</name>